<accession>A0A8C5FB68</accession>
<evidence type="ECO:0000313" key="2">
    <source>
        <dbReference type="Proteomes" id="UP000694546"/>
    </source>
</evidence>
<keyword evidence="2" id="KW-1185">Reference proteome</keyword>
<dbReference type="GO" id="GO:0005184">
    <property type="term" value="F:neuropeptide hormone activity"/>
    <property type="evidence" value="ECO:0007669"/>
    <property type="project" value="InterPro"/>
</dbReference>
<dbReference type="Ensembl" id="ENSGMOT00000064267.1">
    <property type="protein sequence ID" value="ENSGMOP00000023863.1"/>
    <property type="gene ID" value="ENSGMOG00000023219.1"/>
</dbReference>
<dbReference type="Pfam" id="PF15171">
    <property type="entry name" value="Spexin"/>
    <property type="match status" value="1"/>
</dbReference>
<dbReference type="InterPro" id="IPR028126">
    <property type="entry name" value="Spexin"/>
</dbReference>
<protein>
    <submittedName>
        <fullName evidence="1">Uncharacterized protein</fullName>
    </submittedName>
</protein>
<organism evidence="1 2">
    <name type="scientific">Gadus morhua</name>
    <name type="common">Atlantic cod</name>
    <dbReference type="NCBI Taxonomy" id="8049"/>
    <lineage>
        <taxon>Eukaryota</taxon>
        <taxon>Metazoa</taxon>
        <taxon>Chordata</taxon>
        <taxon>Craniata</taxon>
        <taxon>Vertebrata</taxon>
        <taxon>Euteleostomi</taxon>
        <taxon>Actinopterygii</taxon>
        <taxon>Neopterygii</taxon>
        <taxon>Teleostei</taxon>
        <taxon>Neoteleostei</taxon>
        <taxon>Acanthomorphata</taxon>
        <taxon>Zeiogadaria</taxon>
        <taxon>Gadariae</taxon>
        <taxon>Gadiformes</taxon>
        <taxon>Gadoidei</taxon>
        <taxon>Gadidae</taxon>
        <taxon>Gadus</taxon>
    </lineage>
</organism>
<dbReference type="AlphaFoldDB" id="A0A8C5FB68"/>
<evidence type="ECO:0000313" key="1">
    <source>
        <dbReference type="Ensembl" id="ENSGMOP00000023863.1"/>
    </source>
</evidence>
<name>A0A8C5FB68_GADMO</name>
<reference evidence="1" key="1">
    <citation type="submission" date="2025-08" db="UniProtKB">
        <authorList>
            <consortium name="Ensembl"/>
        </authorList>
    </citation>
    <scope>IDENTIFICATION</scope>
</reference>
<proteinExistence type="predicted"/>
<sequence length="81" mass="8953">AASSRAAAASHAAAATFHPFQWRNWTPQAMLYLKGGGKRVIHLLYATVQRQSNTFHLSLSLRAYHAARPSHSFYLSFASPP</sequence>
<reference evidence="1" key="2">
    <citation type="submission" date="2025-09" db="UniProtKB">
        <authorList>
            <consortium name="Ensembl"/>
        </authorList>
    </citation>
    <scope>IDENTIFICATION</scope>
</reference>
<dbReference type="Proteomes" id="UP000694546">
    <property type="component" value="Chromosome 10"/>
</dbReference>